<reference evidence="3 4" key="1">
    <citation type="journal article" date="2019" name="Emerg. Microbes Infect.">
        <title>Comprehensive subspecies identification of 175 nontuberculous mycobacteria species based on 7547 genomic profiles.</title>
        <authorList>
            <person name="Matsumoto Y."/>
            <person name="Kinjo T."/>
            <person name="Motooka D."/>
            <person name="Nabeya D."/>
            <person name="Jung N."/>
            <person name="Uechi K."/>
            <person name="Horii T."/>
            <person name="Iida T."/>
            <person name="Fujita J."/>
            <person name="Nakamura S."/>
        </authorList>
    </citation>
    <scope>NUCLEOTIDE SEQUENCE [LARGE SCALE GENOMIC DNA]</scope>
    <source>
        <strain evidence="3 4">JCM 6399</strain>
    </source>
</reference>
<dbReference type="KEGG" id="mgau:MGALJ_04360"/>
<dbReference type="CDD" id="cd00408">
    <property type="entry name" value="DHDPS-like"/>
    <property type="match status" value="1"/>
</dbReference>
<accession>A0A9W4BAY9</accession>
<sequence length="334" mass="36822">MATAKEAREWARGNLRGIGNSLYTPFSGDDGDDIDWDAYRTLVRYCVGELRHPMLWCTSGIAEFWSLTIEERKRLLEVAIEEGRAADPGVVVQACTAAMSAKDCLELTLHAQQAGADIVYIQTPMMEAHGGAGVLRFFQYIADRSDIALGMFNSPSSGYVLTPAEGARIYDEIPAVCATKEGAFRPTASRQLHGLAPDLTIWECETTVYRAGWLRAGIVGPAQLGTSGYLYETPQHRVFSEYWELVWSDKLSDAIDYAERSGIDQFTVDIGGCFTCYPGRPDYFTHWGGAFKYAASVLGLPIGSYPHSRPPQAELSQEAKSRIDAAYRRFGLVG</sequence>
<protein>
    <recommendedName>
        <fullName evidence="5">Dihydrodipicolinate synthase family protein</fullName>
    </recommendedName>
</protein>
<name>A0A9W4BAY9_9MYCO</name>
<dbReference type="EMBL" id="AP022601">
    <property type="protein sequence ID" value="BBY90767.1"/>
    <property type="molecule type" value="Genomic_DNA"/>
</dbReference>
<evidence type="ECO:0000313" key="4">
    <source>
        <dbReference type="Proteomes" id="UP000465785"/>
    </source>
</evidence>
<dbReference type="PANTHER" id="PTHR12128:SF66">
    <property type="entry name" value="4-HYDROXY-2-OXOGLUTARATE ALDOLASE, MITOCHONDRIAL"/>
    <property type="match status" value="1"/>
</dbReference>
<dbReference type="RefSeq" id="WP_163725440.1">
    <property type="nucleotide sequence ID" value="NZ_AP022601.1"/>
</dbReference>
<dbReference type="Pfam" id="PF00701">
    <property type="entry name" value="DHDPS"/>
    <property type="match status" value="1"/>
</dbReference>
<dbReference type="InterPro" id="IPR013785">
    <property type="entry name" value="Aldolase_TIM"/>
</dbReference>
<dbReference type="GO" id="GO:0008840">
    <property type="term" value="F:4-hydroxy-tetrahydrodipicolinate synthase activity"/>
    <property type="evidence" value="ECO:0007669"/>
    <property type="project" value="TreeGrafter"/>
</dbReference>
<dbReference type="InterPro" id="IPR002220">
    <property type="entry name" value="DapA-like"/>
</dbReference>
<evidence type="ECO:0000256" key="1">
    <source>
        <dbReference type="ARBA" id="ARBA00007592"/>
    </source>
</evidence>
<dbReference type="Gene3D" id="3.20.20.70">
    <property type="entry name" value="Aldolase class I"/>
    <property type="match status" value="1"/>
</dbReference>
<gene>
    <name evidence="3" type="ORF">MGALJ_04360</name>
</gene>
<evidence type="ECO:0008006" key="5">
    <source>
        <dbReference type="Google" id="ProtNLM"/>
    </source>
</evidence>
<keyword evidence="4" id="KW-1185">Reference proteome</keyword>
<dbReference type="SMART" id="SM01130">
    <property type="entry name" value="DHDPS"/>
    <property type="match status" value="1"/>
</dbReference>
<keyword evidence="2" id="KW-0456">Lyase</keyword>
<proteinExistence type="inferred from homology"/>
<evidence type="ECO:0000256" key="2">
    <source>
        <dbReference type="ARBA" id="ARBA00023239"/>
    </source>
</evidence>
<dbReference type="Proteomes" id="UP000465785">
    <property type="component" value="Chromosome"/>
</dbReference>
<evidence type="ECO:0000313" key="3">
    <source>
        <dbReference type="EMBL" id="BBY90767.1"/>
    </source>
</evidence>
<dbReference type="PANTHER" id="PTHR12128">
    <property type="entry name" value="DIHYDRODIPICOLINATE SYNTHASE"/>
    <property type="match status" value="1"/>
</dbReference>
<dbReference type="SUPFAM" id="SSF51569">
    <property type="entry name" value="Aldolase"/>
    <property type="match status" value="1"/>
</dbReference>
<comment type="similarity">
    <text evidence="1">Belongs to the DapA family.</text>
</comment>
<dbReference type="AlphaFoldDB" id="A0A9W4BAY9"/>
<organism evidence="3 4">
    <name type="scientific">Mycobacterium gallinarum</name>
    <dbReference type="NCBI Taxonomy" id="39689"/>
    <lineage>
        <taxon>Bacteria</taxon>
        <taxon>Bacillati</taxon>
        <taxon>Actinomycetota</taxon>
        <taxon>Actinomycetes</taxon>
        <taxon>Mycobacteriales</taxon>
        <taxon>Mycobacteriaceae</taxon>
        <taxon>Mycobacterium</taxon>
    </lineage>
</organism>